<dbReference type="EMBL" id="JAPWTK010000707">
    <property type="protein sequence ID" value="KAJ8936848.1"/>
    <property type="molecule type" value="Genomic_DNA"/>
</dbReference>
<keyword evidence="2" id="KW-1185">Reference proteome</keyword>
<gene>
    <name evidence="1" type="ORF">NQ318_000585</name>
</gene>
<dbReference type="Proteomes" id="UP001162162">
    <property type="component" value="Unassembled WGS sequence"/>
</dbReference>
<accession>A0AAV8XE78</accession>
<evidence type="ECO:0000313" key="1">
    <source>
        <dbReference type="EMBL" id="KAJ8936848.1"/>
    </source>
</evidence>
<dbReference type="AlphaFoldDB" id="A0AAV8XE78"/>
<name>A0AAV8XE78_9CUCU</name>
<sequence>MDTNGSRGRKAHLSELRVLFPDDDNPNEIDRNIYSFTLPKGGGGLWFQQDGAIPHFSLEIRLKTISETSENQRLMNFYQ</sequence>
<organism evidence="1 2">
    <name type="scientific">Aromia moschata</name>
    <dbReference type="NCBI Taxonomy" id="1265417"/>
    <lineage>
        <taxon>Eukaryota</taxon>
        <taxon>Metazoa</taxon>
        <taxon>Ecdysozoa</taxon>
        <taxon>Arthropoda</taxon>
        <taxon>Hexapoda</taxon>
        <taxon>Insecta</taxon>
        <taxon>Pterygota</taxon>
        <taxon>Neoptera</taxon>
        <taxon>Endopterygota</taxon>
        <taxon>Coleoptera</taxon>
        <taxon>Polyphaga</taxon>
        <taxon>Cucujiformia</taxon>
        <taxon>Chrysomeloidea</taxon>
        <taxon>Cerambycidae</taxon>
        <taxon>Cerambycinae</taxon>
        <taxon>Callichromatini</taxon>
        <taxon>Aromia</taxon>
    </lineage>
</organism>
<evidence type="ECO:0000313" key="2">
    <source>
        <dbReference type="Proteomes" id="UP001162162"/>
    </source>
</evidence>
<comment type="caution">
    <text evidence="1">The sequence shown here is derived from an EMBL/GenBank/DDBJ whole genome shotgun (WGS) entry which is preliminary data.</text>
</comment>
<proteinExistence type="predicted"/>
<reference evidence="1" key="1">
    <citation type="journal article" date="2023" name="Insect Mol. Biol.">
        <title>Genome sequencing provides insights into the evolution of gene families encoding plant cell wall-degrading enzymes in longhorned beetles.</title>
        <authorList>
            <person name="Shin N.R."/>
            <person name="Okamura Y."/>
            <person name="Kirsch R."/>
            <person name="Pauchet Y."/>
        </authorList>
    </citation>
    <scope>NUCLEOTIDE SEQUENCE</scope>
    <source>
        <strain evidence="1">AMC_N1</strain>
    </source>
</reference>
<protein>
    <submittedName>
        <fullName evidence="1">Uncharacterized protein</fullName>
    </submittedName>
</protein>